<evidence type="ECO:0000256" key="2">
    <source>
        <dbReference type="RuleBase" id="RU364000"/>
    </source>
</evidence>
<dbReference type="PANTHER" id="PTHR44154:SF1">
    <property type="entry name" value="QUINONE OXIDOREDUCTASE"/>
    <property type="match status" value="1"/>
</dbReference>
<dbReference type="GO" id="GO:0008270">
    <property type="term" value="F:zinc ion binding"/>
    <property type="evidence" value="ECO:0007669"/>
    <property type="project" value="InterPro"/>
</dbReference>
<reference evidence="4 5" key="1">
    <citation type="submission" date="2018-07" db="EMBL/GenBank/DDBJ databases">
        <title>Genomic Encyclopedia of Type Strains, Phase IV (KMG-IV): sequencing the most valuable type-strain genomes for metagenomic binning, comparative biology and taxonomic classification.</title>
        <authorList>
            <person name="Goeker M."/>
        </authorList>
    </citation>
    <scope>NUCLEOTIDE SEQUENCE [LARGE SCALE GENOMIC DNA]</scope>
    <source>
        <strain evidence="4 5">DSM 21634</strain>
    </source>
</reference>
<proteinExistence type="inferred from homology"/>
<evidence type="ECO:0000313" key="5">
    <source>
        <dbReference type="Proteomes" id="UP000252884"/>
    </source>
</evidence>
<comment type="similarity">
    <text evidence="2">Belongs to the zinc-containing alcohol dehydrogenase family. Quinone oxidoreductase subfamily.</text>
</comment>
<dbReference type="Proteomes" id="UP000252884">
    <property type="component" value="Unassembled WGS sequence"/>
</dbReference>
<dbReference type="InterPro" id="IPR014182">
    <property type="entry name" value="ADH_Zn_typ-1"/>
</dbReference>
<dbReference type="PANTHER" id="PTHR44154">
    <property type="entry name" value="QUINONE OXIDOREDUCTASE"/>
    <property type="match status" value="1"/>
</dbReference>
<keyword evidence="5" id="KW-1185">Reference proteome</keyword>
<dbReference type="SUPFAM" id="SSF50129">
    <property type="entry name" value="GroES-like"/>
    <property type="match status" value="1"/>
</dbReference>
<dbReference type="NCBIfam" id="TIGR02817">
    <property type="entry name" value="adh_fam_1"/>
    <property type="match status" value="1"/>
</dbReference>
<dbReference type="Gene3D" id="3.40.50.720">
    <property type="entry name" value="NAD(P)-binding Rossmann-like Domain"/>
    <property type="match status" value="1"/>
</dbReference>
<evidence type="ECO:0000313" key="4">
    <source>
        <dbReference type="EMBL" id="RCW72450.1"/>
    </source>
</evidence>
<feature type="domain" description="Enoyl reductase (ER)" evidence="3">
    <location>
        <begin position="16"/>
        <end position="336"/>
    </location>
</feature>
<dbReference type="InterPro" id="IPR011032">
    <property type="entry name" value="GroES-like_sf"/>
</dbReference>
<dbReference type="InterPro" id="IPR051603">
    <property type="entry name" value="Zinc-ADH_QOR/CCCR"/>
</dbReference>
<keyword evidence="2" id="KW-0862">Zinc</keyword>
<dbReference type="Gene3D" id="3.90.180.10">
    <property type="entry name" value="Medium-chain alcohol dehydrogenases, catalytic domain"/>
    <property type="match status" value="1"/>
</dbReference>
<dbReference type="SUPFAM" id="SSF51735">
    <property type="entry name" value="NAD(P)-binding Rossmann-fold domains"/>
    <property type="match status" value="1"/>
</dbReference>
<dbReference type="InterPro" id="IPR020843">
    <property type="entry name" value="ER"/>
</dbReference>
<comment type="caution">
    <text evidence="4">The sequence shown here is derived from an EMBL/GenBank/DDBJ whole genome shotgun (WGS) entry which is preliminary data.</text>
</comment>
<dbReference type="GO" id="GO:0016491">
    <property type="term" value="F:oxidoreductase activity"/>
    <property type="evidence" value="ECO:0007669"/>
    <property type="project" value="UniProtKB-KW"/>
</dbReference>
<organism evidence="4 5">
    <name type="scientific">Pseudorhodoferax soli</name>
    <dbReference type="NCBI Taxonomy" id="545864"/>
    <lineage>
        <taxon>Bacteria</taxon>
        <taxon>Pseudomonadati</taxon>
        <taxon>Pseudomonadota</taxon>
        <taxon>Betaproteobacteria</taxon>
        <taxon>Burkholderiales</taxon>
        <taxon>Comamonadaceae</taxon>
    </lineage>
</organism>
<dbReference type="AlphaFoldDB" id="A0A368XWJ7"/>
<gene>
    <name evidence="4" type="ORF">DES41_10355</name>
</gene>
<dbReference type="InterPro" id="IPR036291">
    <property type="entry name" value="NAD(P)-bd_dom_sf"/>
</dbReference>
<dbReference type="OrthoDB" id="9785812at2"/>
<dbReference type="CDD" id="cd08252">
    <property type="entry name" value="AL_MDR"/>
    <property type="match status" value="1"/>
</dbReference>
<evidence type="ECO:0000259" key="3">
    <source>
        <dbReference type="SMART" id="SM00829"/>
    </source>
</evidence>
<name>A0A368XWJ7_9BURK</name>
<protein>
    <recommendedName>
        <fullName evidence="2">Zinc-type alcohol dehydrogenase-like protein</fullName>
    </recommendedName>
</protein>
<keyword evidence="2" id="KW-0479">Metal-binding</keyword>
<dbReference type="RefSeq" id="WP_114468389.1">
    <property type="nucleotide sequence ID" value="NZ_QPJK01000003.1"/>
</dbReference>
<evidence type="ECO:0000256" key="1">
    <source>
        <dbReference type="ARBA" id="ARBA00022857"/>
    </source>
</evidence>
<accession>A0A368XWJ7</accession>
<dbReference type="EMBL" id="QPJK01000003">
    <property type="protein sequence ID" value="RCW72450.1"/>
    <property type="molecule type" value="Genomic_DNA"/>
</dbReference>
<dbReference type="SMART" id="SM00829">
    <property type="entry name" value="PKS_ER"/>
    <property type="match status" value="1"/>
</dbReference>
<dbReference type="Pfam" id="PF08240">
    <property type="entry name" value="ADH_N"/>
    <property type="match status" value="1"/>
</dbReference>
<dbReference type="Pfam" id="PF13602">
    <property type="entry name" value="ADH_zinc_N_2"/>
    <property type="match status" value="1"/>
</dbReference>
<dbReference type="InterPro" id="IPR013154">
    <property type="entry name" value="ADH-like_N"/>
</dbReference>
<keyword evidence="2" id="KW-0560">Oxidoreductase</keyword>
<sequence>MQAIAYQNALPISDPRALQDVTLPDPTPGPHDLLVEVRAIAVNPVDTKVRASASAEPGGWKVLGWDAVGTVRAVGSAVTLFEPGQRVWYAGAIDRPGTNAQLHLVDERIAALAPTSLTDADAAALPLTAITAWELLFDRLGIARDTAPSTDSLLVVGAAGGVGSILLQLARNLTGLNVIATASRPETRDWVRKLGAHHVIDHSQPLAQALKDAGLPAPRYVVGLTQTDKHFAQIAELIAPQGRFGLIDDPKPGSIDISLLKRKAVSLHWELMFTRSLFQTPDMVEQHRLLTEVARLVDAGLLRSTIGEHYGRINAENLRRAHAHLESGTARGKIVLEGF</sequence>
<keyword evidence="1" id="KW-0521">NADP</keyword>